<feature type="chain" id="PRO_5005844923" evidence="2">
    <location>
        <begin position="26"/>
        <end position="164"/>
    </location>
</feature>
<evidence type="ECO:0000313" key="3">
    <source>
        <dbReference type="EMBL" id="KOX79314.1"/>
    </source>
</evidence>
<dbReference type="OrthoDB" id="6340140at2759"/>
<protein>
    <submittedName>
        <fullName evidence="3">Uncharacterized protein</fullName>
    </submittedName>
</protein>
<dbReference type="Proteomes" id="UP000053105">
    <property type="component" value="Unassembled WGS sequence"/>
</dbReference>
<proteinExistence type="predicted"/>
<dbReference type="EMBL" id="KQ435713">
    <property type="protein sequence ID" value="KOX79314.1"/>
    <property type="molecule type" value="Genomic_DNA"/>
</dbReference>
<feature type="region of interest" description="Disordered" evidence="1">
    <location>
        <begin position="144"/>
        <end position="164"/>
    </location>
</feature>
<evidence type="ECO:0000256" key="2">
    <source>
        <dbReference type="SAM" id="SignalP"/>
    </source>
</evidence>
<name>A0A0N0BJQ8_9HYME</name>
<organism evidence="3 4">
    <name type="scientific">Melipona quadrifasciata</name>
    <dbReference type="NCBI Taxonomy" id="166423"/>
    <lineage>
        <taxon>Eukaryota</taxon>
        <taxon>Metazoa</taxon>
        <taxon>Ecdysozoa</taxon>
        <taxon>Arthropoda</taxon>
        <taxon>Hexapoda</taxon>
        <taxon>Insecta</taxon>
        <taxon>Pterygota</taxon>
        <taxon>Neoptera</taxon>
        <taxon>Endopterygota</taxon>
        <taxon>Hymenoptera</taxon>
        <taxon>Apocrita</taxon>
        <taxon>Aculeata</taxon>
        <taxon>Apoidea</taxon>
        <taxon>Anthophila</taxon>
        <taxon>Apidae</taxon>
        <taxon>Melipona</taxon>
    </lineage>
</organism>
<reference evidence="3 4" key="1">
    <citation type="submission" date="2015-07" db="EMBL/GenBank/DDBJ databases">
        <title>The genome of Melipona quadrifasciata.</title>
        <authorList>
            <person name="Pan H."/>
            <person name="Kapheim K."/>
        </authorList>
    </citation>
    <scope>NUCLEOTIDE SEQUENCE [LARGE SCALE GENOMIC DNA]</scope>
    <source>
        <strain evidence="3">0111107301</strain>
        <tissue evidence="3">Whole body</tissue>
    </source>
</reference>
<evidence type="ECO:0000256" key="1">
    <source>
        <dbReference type="SAM" id="MobiDB-lite"/>
    </source>
</evidence>
<keyword evidence="2" id="KW-0732">Signal</keyword>
<sequence length="164" mass="18718">MTGRSSTRRTDLCLLALLLSCLSSGVFVVGEPEPEPIPSELLYSKSFINNAENLVMIEEKEDITEREKELDDVQRMLESVLKARAKDNYSDEELPVPPNPPNRLAPRSGKRTAISCEYRLTFFFNHLSARMTVVWYIRFGSNSTAGSSWRRERDLPNESPSYEL</sequence>
<accession>A0A0N0BJQ8</accession>
<feature type="signal peptide" evidence="2">
    <location>
        <begin position="1"/>
        <end position="25"/>
    </location>
</feature>
<feature type="region of interest" description="Disordered" evidence="1">
    <location>
        <begin position="88"/>
        <end position="108"/>
    </location>
</feature>
<gene>
    <name evidence="3" type="ORF">WN51_09116</name>
</gene>
<dbReference type="AlphaFoldDB" id="A0A0N0BJQ8"/>
<evidence type="ECO:0000313" key="4">
    <source>
        <dbReference type="Proteomes" id="UP000053105"/>
    </source>
</evidence>
<keyword evidence="4" id="KW-1185">Reference proteome</keyword>